<evidence type="ECO:0000256" key="9">
    <source>
        <dbReference type="RuleBase" id="RU003560"/>
    </source>
</evidence>
<evidence type="ECO:0000256" key="1">
    <source>
        <dbReference type="ARBA" id="ARBA00001933"/>
    </source>
</evidence>
<dbReference type="GO" id="GO:0045484">
    <property type="term" value="F:L-lysine 6-transaminase activity"/>
    <property type="evidence" value="ECO:0007669"/>
    <property type="project" value="UniProtKB-EC"/>
</dbReference>
<evidence type="ECO:0000313" key="10">
    <source>
        <dbReference type="EMBL" id="QIS17953.1"/>
    </source>
</evidence>
<dbReference type="Gene3D" id="3.40.640.10">
    <property type="entry name" value="Type I PLP-dependent aspartate aminotransferase-like (Major domain)"/>
    <property type="match status" value="1"/>
</dbReference>
<evidence type="ECO:0000256" key="4">
    <source>
        <dbReference type="ARBA" id="ARBA00022576"/>
    </source>
</evidence>
<proteinExistence type="inferred from homology"/>
<dbReference type="Gene3D" id="3.90.1150.10">
    <property type="entry name" value="Aspartate Aminotransferase, domain 1"/>
    <property type="match status" value="1"/>
</dbReference>
<dbReference type="CDD" id="cd00610">
    <property type="entry name" value="OAT_like"/>
    <property type="match status" value="1"/>
</dbReference>
<dbReference type="PIRSF" id="PIRSF000521">
    <property type="entry name" value="Transaminase_4ab_Lys_Orn"/>
    <property type="match status" value="1"/>
</dbReference>
<name>A0A6G9YYQ6_9NOCA</name>
<evidence type="ECO:0000256" key="2">
    <source>
        <dbReference type="ARBA" id="ARBA00008954"/>
    </source>
</evidence>
<gene>
    <name evidence="10" type="ORF">F6W96_06160</name>
</gene>
<sequence length="448" mass="49241">MTLELERPGVVADATLVTASRVHEILSANILADGFDLVLDVRKSRGRRLIDARNGTSYLDMFGYFASSALGMNHPALADDEQFREELTTAALNKPSNSDIYTVEMARFVDTFARVLGDPHLPHLFFIDGGALAVENALKVAFDWKSRHNEMHGRPAELGTKVLHLTGAFHGRSGYTMSLTNTDPVKVARFPKFDWPRIDTPYLADGVDIEAAEATALAQARAAFAENPHDIACFIAEPIQGEGGDRHMRPQFLLAMQQLCHDNDALFVLDEVQTGVAATGSMWVFQQLGLRPDVVAFGKKTQVCGIMAGGRVDEVPDNVFRVGSRLNSTWGGNLTDMVRSRRILEVIESEDLAERAAHLGGYLLDQLQKLADKHEVVTDPRGRGLICAITLASAELRDSIVTELRERERVLILGTGERGLRFRPPLTVTADELDEAVEALDRVLSAQS</sequence>
<dbReference type="GO" id="GO:0030170">
    <property type="term" value="F:pyridoxal phosphate binding"/>
    <property type="evidence" value="ECO:0007669"/>
    <property type="project" value="InterPro"/>
</dbReference>
<dbReference type="InterPro" id="IPR015424">
    <property type="entry name" value="PyrdxlP-dep_Trfase"/>
</dbReference>
<dbReference type="RefSeq" id="WP_167485294.1">
    <property type="nucleotide sequence ID" value="NZ_CP046173.1"/>
</dbReference>
<dbReference type="EC" id="2.6.1.36" evidence="3"/>
<keyword evidence="5 10" id="KW-0808">Transferase</keyword>
<comment type="similarity">
    <text evidence="2 9">Belongs to the class-III pyridoxal-phosphate-dependent aminotransferase family.</text>
</comment>
<dbReference type="InterPro" id="IPR015421">
    <property type="entry name" value="PyrdxlP-dep_Trfase_major"/>
</dbReference>
<dbReference type="Proteomes" id="UP000500953">
    <property type="component" value="Chromosome"/>
</dbReference>
<dbReference type="EMBL" id="CP046173">
    <property type="protein sequence ID" value="QIS17953.1"/>
    <property type="molecule type" value="Genomic_DNA"/>
</dbReference>
<dbReference type="GO" id="GO:0017000">
    <property type="term" value="P:antibiotic biosynthetic process"/>
    <property type="evidence" value="ECO:0007669"/>
    <property type="project" value="InterPro"/>
</dbReference>
<comment type="cofactor">
    <cofactor evidence="1">
        <name>pyridoxal 5'-phosphate</name>
        <dbReference type="ChEBI" id="CHEBI:597326"/>
    </cofactor>
</comment>
<keyword evidence="6 9" id="KW-0663">Pyridoxal phosphate</keyword>
<keyword evidence="4 10" id="KW-0032">Aminotransferase</keyword>
<dbReference type="Pfam" id="PF00202">
    <property type="entry name" value="Aminotran_3"/>
    <property type="match status" value="1"/>
</dbReference>
<dbReference type="InterPro" id="IPR005814">
    <property type="entry name" value="Aminotrans_3"/>
</dbReference>
<dbReference type="PANTHER" id="PTHR43206">
    <property type="entry name" value="AMINOTRANSFERASE"/>
    <property type="match status" value="1"/>
</dbReference>
<dbReference type="SUPFAM" id="SSF53383">
    <property type="entry name" value="PLP-dependent transferases"/>
    <property type="match status" value="1"/>
</dbReference>
<accession>A0A6G9YYQ6</accession>
<protein>
    <recommendedName>
        <fullName evidence="8">L-lysine-epsilon aminotransferase</fullName>
        <ecNumber evidence="3">2.6.1.36</ecNumber>
    </recommendedName>
    <alternativeName>
        <fullName evidence="7">Lysine 6-aminotransferase</fullName>
    </alternativeName>
</protein>
<evidence type="ECO:0000313" key="11">
    <source>
        <dbReference type="Proteomes" id="UP000500953"/>
    </source>
</evidence>
<dbReference type="PANTHER" id="PTHR43206:SF2">
    <property type="entry name" value="4-AMINOBUTYRATE AMINOTRANSFERASE GABT"/>
    <property type="match status" value="1"/>
</dbReference>
<evidence type="ECO:0000256" key="3">
    <source>
        <dbReference type="ARBA" id="ARBA00013071"/>
    </source>
</evidence>
<evidence type="ECO:0000256" key="8">
    <source>
        <dbReference type="ARBA" id="ARBA00050040"/>
    </source>
</evidence>
<dbReference type="InterPro" id="IPR017657">
    <property type="entry name" value="L-lysine_6-transaminase"/>
</dbReference>
<dbReference type="AlphaFoldDB" id="A0A6G9YYQ6"/>
<dbReference type="InterPro" id="IPR049704">
    <property type="entry name" value="Aminotrans_3_PPA_site"/>
</dbReference>
<evidence type="ECO:0000256" key="7">
    <source>
        <dbReference type="ARBA" id="ARBA00030921"/>
    </source>
</evidence>
<dbReference type="NCBIfam" id="TIGR03251">
    <property type="entry name" value="LAT_fam"/>
    <property type="match status" value="1"/>
</dbReference>
<dbReference type="InterPro" id="IPR015422">
    <property type="entry name" value="PyrdxlP-dep_Trfase_small"/>
</dbReference>
<reference evidence="10 11" key="1">
    <citation type="journal article" date="2019" name="ACS Chem. Biol.">
        <title>Identification and Mobilization of a Cryptic Antibiotic Biosynthesis Gene Locus from a Human-Pathogenic Nocardia Isolate.</title>
        <authorList>
            <person name="Herisse M."/>
            <person name="Ishida K."/>
            <person name="Porter J.L."/>
            <person name="Howden B."/>
            <person name="Hertweck C."/>
            <person name="Stinear T.P."/>
            <person name="Pidot S.J."/>
        </authorList>
    </citation>
    <scope>NUCLEOTIDE SEQUENCE [LARGE SCALE GENOMIC DNA]</scope>
    <source>
        <strain evidence="10 11">AUSMDU00012715</strain>
    </source>
</reference>
<organism evidence="10 11">
    <name type="scientific">Nocardia terpenica</name>
    <dbReference type="NCBI Taxonomy" id="455432"/>
    <lineage>
        <taxon>Bacteria</taxon>
        <taxon>Bacillati</taxon>
        <taxon>Actinomycetota</taxon>
        <taxon>Actinomycetes</taxon>
        <taxon>Mycobacteriales</taxon>
        <taxon>Nocardiaceae</taxon>
        <taxon>Nocardia</taxon>
    </lineage>
</organism>
<evidence type="ECO:0000256" key="6">
    <source>
        <dbReference type="ARBA" id="ARBA00022898"/>
    </source>
</evidence>
<dbReference type="GO" id="GO:0009450">
    <property type="term" value="P:gamma-aminobutyric acid catabolic process"/>
    <property type="evidence" value="ECO:0007669"/>
    <property type="project" value="TreeGrafter"/>
</dbReference>
<dbReference type="PROSITE" id="PS00600">
    <property type="entry name" value="AA_TRANSFER_CLASS_3"/>
    <property type="match status" value="1"/>
</dbReference>
<evidence type="ECO:0000256" key="5">
    <source>
        <dbReference type="ARBA" id="ARBA00022679"/>
    </source>
</evidence>